<dbReference type="InterPro" id="IPR036938">
    <property type="entry name" value="PAP2/HPO_sf"/>
</dbReference>
<dbReference type="CDD" id="cd03392">
    <property type="entry name" value="PAP2_like_2"/>
    <property type="match status" value="1"/>
</dbReference>
<dbReference type="PANTHER" id="PTHR14969:SF13">
    <property type="entry name" value="AT30094P"/>
    <property type="match status" value="1"/>
</dbReference>
<feature type="transmembrane region" description="Helical" evidence="1">
    <location>
        <begin position="158"/>
        <end position="177"/>
    </location>
</feature>
<keyword evidence="1" id="KW-0812">Transmembrane</keyword>
<feature type="transmembrane region" description="Helical" evidence="1">
    <location>
        <begin position="189"/>
        <end position="207"/>
    </location>
</feature>
<dbReference type="RefSeq" id="WP_024501147.1">
    <property type="nucleotide sequence ID" value="NZ_CALYNG010000014.1"/>
</dbReference>
<dbReference type="EMBL" id="CP019030">
    <property type="protein sequence ID" value="APU46178.1"/>
    <property type="molecule type" value="Genomic_DNA"/>
</dbReference>
<dbReference type="EMBL" id="WHJL01000013">
    <property type="protein sequence ID" value="MPQ34850.1"/>
    <property type="molecule type" value="Genomic_DNA"/>
</dbReference>
<feature type="transmembrane region" description="Helical" evidence="1">
    <location>
        <begin position="131"/>
        <end position="151"/>
    </location>
</feature>
<keyword evidence="1" id="KW-0472">Membrane</keyword>
<dbReference type="AlphaFoldDB" id="A0A1L7GW84"/>
<dbReference type="SUPFAM" id="SSF48317">
    <property type="entry name" value="Acid phosphatase/Vanadium-dependent haloperoxidase"/>
    <property type="match status" value="1"/>
</dbReference>
<evidence type="ECO:0000313" key="5">
    <source>
        <dbReference type="Proteomes" id="UP000185427"/>
    </source>
</evidence>
<evidence type="ECO:0000313" key="4">
    <source>
        <dbReference type="EMBL" id="MPQ34850.1"/>
    </source>
</evidence>
<feature type="domain" description="Phosphatidic acid phosphatase type 2/haloperoxidase" evidence="2">
    <location>
        <begin position="90"/>
        <end position="201"/>
    </location>
</feature>
<reference evidence="4 6" key="2">
    <citation type="submission" date="2019-10" db="EMBL/GenBank/DDBJ databases">
        <title>Genome Sequencing and assembly of Lactobacillus fermentum I2, a lactic acid bacteria.</title>
        <authorList>
            <person name="Lopes L.S."/>
            <person name="Persinoti G.F."/>
            <person name="Riano-Pachon D.M."/>
            <person name="Labate C.A."/>
        </authorList>
    </citation>
    <scope>NUCLEOTIDE SEQUENCE [LARGE SCALE GENOMIC DNA]</scope>
    <source>
        <strain evidence="4 6">I2</strain>
    </source>
</reference>
<reference evidence="3 5" key="1">
    <citation type="submission" date="2016-12" db="EMBL/GenBank/DDBJ databases">
        <title>Complete Genome Sequence of Lactobacillus fermentum Strain SNUV175, a Probiotic for Treatment of Bacterial Vaginosis.</title>
        <authorList>
            <person name="Lee S."/>
            <person name="You H.J."/>
            <person name="Kwon B."/>
            <person name="Ko G."/>
        </authorList>
    </citation>
    <scope>NUCLEOTIDE SEQUENCE [LARGE SCALE GENOMIC DNA]</scope>
    <source>
        <strain evidence="3 5">SNUV175</strain>
    </source>
</reference>
<feature type="transmembrane region" description="Helical" evidence="1">
    <location>
        <begin position="91"/>
        <end position="111"/>
    </location>
</feature>
<dbReference type="Proteomes" id="UP000466799">
    <property type="component" value="Unassembled WGS sequence"/>
</dbReference>
<name>A0A1L7GW84_LIMFE</name>
<keyword evidence="1" id="KW-1133">Transmembrane helix</keyword>
<feature type="transmembrane region" description="Helical" evidence="1">
    <location>
        <begin position="12"/>
        <end position="28"/>
    </location>
</feature>
<dbReference type="SMART" id="SM00014">
    <property type="entry name" value="acidPPc"/>
    <property type="match status" value="1"/>
</dbReference>
<dbReference type="Gene3D" id="1.20.144.10">
    <property type="entry name" value="Phosphatidic acid phosphatase type 2/haloperoxidase"/>
    <property type="match status" value="1"/>
</dbReference>
<gene>
    <name evidence="3" type="ORF">BUW47_06960</name>
    <name evidence="4" type="ORF">GC247_02735</name>
</gene>
<sequence length="222" mass="24993">MLIERDRKRPMRLIVTTVIFLVVAAMIYKNSMLITTVDTVCQALFTSSKTTGFVHTLMVLTAFLASPKMDILWGLIIAFFLWGFKGKIPAVWALLTLFGGDVLGTIVKHVIKRDRPAQHPVSDTGYSFPSGHVLGFFLIAAIISLVVVPLIRSGATRVIIQLVLIFAVVLVAISRVYLQAHYPSDTFGAMLLAYAWLQFSEGVYVRYAPRLRRWKMTHNSWY</sequence>
<dbReference type="GeneID" id="83716079"/>
<dbReference type="OrthoDB" id="9789113at2"/>
<evidence type="ECO:0000256" key="1">
    <source>
        <dbReference type="SAM" id="Phobius"/>
    </source>
</evidence>
<evidence type="ECO:0000259" key="2">
    <source>
        <dbReference type="SMART" id="SM00014"/>
    </source>
</evidence>
<evidence type="ECO:0000313" key="6">
    <source>
        <dbReference type="Proteomes" id="UP000466799"/>
    </source>
</evidence>
<dbReference type="Proteomes" id="UP000185427">
    <property type="component" value="Chromosome"/>
</dbReference>
<dbReference type="PANTHER" id="PTHR14969">
    <property type="entry name" value="SPHINGOSINE-1-PHOSPHATE PHOSPHOHYDROLASE"/>
    <property type="match status" value="1"/>
</dbReference>
<evidence type="ECO:0000313" key="3">
    <source>
        <dbReference type="EMBL" id="APU46178.1"/>
    </source>
</evidence>
<protein>
    <submittedName>
        <fullName evidence="3 4">Phosphatase</fullName>
    </submittedName>
</protein>
<proteinExistence type="predicted"/>
<organism evidence="3 5">
    <name type="scientific">Limosilactobacillus fermentum</name>
    <name type="common">Lactobacillus fermentum</name>
    <dbReference type="NCBI Taxonomy" id="1613"/>
    <lineage>
        <taxon>Bacteria</taxon>
        <taxon>Bacillati</taxon>
        <taxon>Bacillota</taxon>
        <taxon>Bacilli</taxon>
        <taxon>Lactobacillales</taxon>
        <taxon>Lactobacillaceae</taxon>
        <taxon>Limosilactobacillus</taxon>
    </lineage>
</organism>
<feature type="transmembrane region" description="Helical" evidence="1">
    <location>
        <begin position="57"/>
        <end position="84"/>
    </location>
</feature>
<dbReference type="InterPro" id="IPR000326">
    <property type="entry name" value="PAP2/HPO"/>
</dbReference>
<accession>A0A1L7GW84</accession>
<dbReference type="Pfam" id="PF01569">
    <property type="entry name" value="PAP2"/>
    <property type="match status" value="1"/>
</dbReference>